<dbReference type="InterPro" id="IPR013120">
    <property type="entry name" value="FAR_NAD-bd"/>
</dbReference>
<accession>A0A194XCT8</accession>
<dbReference type="PANTHER" id="PTHR43439">
    <property type="entry name" value="PHENYLACETATE-COENZYME A LIGASE"/>
    <property type="match status" value="1"/>
</dbReference>
<dbReference type="SUPFAM" id="SSF51735">
    <property type="entry name" value="NAD(P)-binding Rossmann-fold domains"/>
    <property type="match status" value="1"/>
</dbReference>
<keyword evidence="1" id="KW-0596">Phosphopantetheine</keyword>
<dbReference type="InterPro" id="IPR036736">
    <property type="entry name" value="ACP-like_sf"/>
</dbReference>
<dbReference type="Proteomes" id="UP000070700">
    <property type="component" value="Unassembled WGS sequence"/>
</dbReference>
<reference evidence="5 6" key="1">
    <citation type="submission" date="2015-10" db="EMBL/GenBank/DDBJ databases">
        <title>Full genome of DAOMC 229536 Phialocephala scopiformis, a fungal endophyte of spruce producing the potent anti-insectan compound rugulosin.</title>
        <authorList>
            <consortium name="DOE Joint Genome Institute"/>
            <person name="Walker A.K."/>
            <person name="Frasz S.L."/>
            <person name="Seifert K.A."/>
            <person name="Miller J.D."/>
            <person name="Mondo S.J."/>
            <person name="Labutti K."/>
            <person name="Lipzen A."/>
            <person name="Dockter R."/>
            <person name="Kennedy M."/>
            <person name="Grigoriev I.V."/>
            <person name="Spatafora J.W."/>
        </authorList>
    </citation>
    <scope>NUCLEOTIDE SEQUENCE [LARGE SCALE GENOMIC DNA]</scope>
    <source>
        <strain evidence="5 6">CBS 120377</strain>
    </source>
</reference>
<dbReference type="RefSeq" id="XP_018072321.1">
    <property type="nucleotide sequence ID" value="XM_018219713.1"/>
</dbReference>
<dbReference type="Gene3D" id="1.10.1200.10">
    <property type="entry name" value="ACP-like"/>
    <property type="match status" value="1"/>
</dbReference>
<sequence length="676" mass="75835">MYELLIVRKHGKERQHQIFTTFPDYDEYRTKDLYARHDSEPNLWRHVGRADDTIVFLTGEKVNPVSMEQYIFSQNPEVAGALIAGSQRFQAVLLVELVDKSMLQSTKRSEVVEKIWPSIKYQAFATIPKGTIQRATALKHYAEEFDALYETADEVYVSGEVGTQIGPLDNDAVLLYLTRAAWEITGRVFGQEDNFFVNGMDSLQALLLARDLKTTLANPTWNVDVIYGYPSISLLAQYLQTDSLARPTSLLNGPENLQHNIVTILKIYEARVDDIEQPALPPRTEPHTKVFLLTGSTGLLGSHLLDDLLQTPEVEHIFCLNRNSASKFQTKRNSSRSLVSQFPAKRVTFLTANYSEPYFGLQPEIYHSLLEDVTNIVHNAWPVNFKLALSSFFPQLDGVINFIKFAACASHSPPILFVSSVSAASEFRGSPIPEAVITDSSAPVTTGYGQSKYLSERILGYAAQKLSLKTQIARVGQIAGPLYGKGEWNRSEWFPSLVRSSIYLGAIPKSLGPSLDQIDWIPIDILARILVSLTRVPLHAPHDPNGSESASSCAADVYNLLNPSLAEWKELLPFITKAVSFANSENGARQIDKVSFENWLSLVREDIESQESISGNDLRDALDRNPAFQLLDFCREEMKREKSKWITGKSQDASDALRNLGPIKGEWLEKWMKGWE</sequence>
<dbReference type="Pfam" id="PF23562">
    <property type="entry name" value="AMP-binding_C_3"/>
    <property type="match status" value="1"/>
</dbReference>
<dbReference type="AlphaFoldDB" id="A0A194XCT8"/>
<dbReference type="Gene3D" id="3.40.50.720">
    <property type="entry name" value="NAD(P)-binding Rossmann-like Domain"/>
    <property type="match status" value="1"/>
</dbReference>
<dbReference type="STRING" id="149040.A0A194XCT8"/>
<feature type="domain" description="Thioester reductase (TE)" evidence="4">
    <location>
        <begin position="293"/>
        <end position="529"/>
    </location>
</feature>
<dbReference type="EMBL" id="KQ947413">
    <property type="protein sequence ID" value="KUJ17966.1"/>
    <property type="molecule type" value="Genomic_DNA"/>
</dbReference>
<keyword evidence="2" id="KW-0597">Phosphoprotein</keyword>
<dbReference type="GeneID" id="28829439"/>
<dbReference type="PANTHER" id="PTHR43439:SF2">
    <property type="entry name" value="ENZYME, PUTATIVE (JCVI)-RELATED"/>
    <property type="match status" value="1"/>
</dbReference>
<feature type="domain" description="Carrier" evidence="3">
    <location>
        <begin position="189"/>
        <end position="239"/>
    </location>
</feature>
<dbReference type="Pfam" id="PF00550">
    <property type="entry name" value="PP-binding"/>
    <property type="match status" value="1"/>
</dbReference>
<dbReference type="Pfam" id="PF07993">
    <property type="entry name" value="NAD_binding_4"/>
    <property type="match status" value="1"/>
</dbReference>
<evidence type="ECO:0000259" key="3">
    <source>
        <dbReference type="Pfam" id="PF00550"/>
    </source>
</evidence>
<name>A0A194XCT8_MOLSC</name>
<dbReference type="OrthoDB" id="429813at2759"/>
<protein>
    <submittedName>
        <fullName evidence="5">Uncharacterized protein</fullName>
    </submittedName>
</protein>
<dbReference type="InterPro" id="IPR036291">
    <property type="entry name" value="NAD(P)-bd_dom_sf"/>
</dbReference>
<gene>
    <name evidence="5" type="ORF">LY89DRAFT_732669</name>
</gene>
<dbReference type="InterPro" id="IPR009081">
    <property type="entry name" value="PP-bd_ACP"/>
</dbReference>
<keyword evidence="6" id="KW-1185">Reference proteome</keyword>
<dbReference type="KEGG" id="psco:LY89DRAFT_732669"/>
<dbReference type="InterPro" id="IPR051414">
    <property type="entry name" value="Adenylate-forming_Reductase"/>
</dbReference>
<evidence type="ECO:0000313" key="6">
    <source>
        <dbReference type="Proteomes" id="UP000070700"/>
    </source>
</evidence>
<evidence type="ECO:0000313" key="5">
    <source>
        <dbReference type="EMBL" id="KUJ17966.1"/>
    </source>
</evidence>
<dbReference type="InParanoid" id="A0A194XCT8"/>
<organism evidence="5 6">
    <name type="scientific">Mollisia scopiformis</name>
    <name type="common">Conifer needle endophyte fungus</name>
    <name type="synonym">Phialocephala scopiformis</name>
    <dbReference type="NCBI Taxonomy" id="149040"/>
    <lineage>
        <taxon>Eukaryota</taxon>
        <taxon>Fungi</taxon>
        <taxon>Dikarya</taxon>
        <taxon>Ascomycota</taxon>
        <taxon>Pezizomycotina</taxon>
        <taxon>Leotiomycetes</taxon>
        <taxon>Helotiales</taxon>
        <taxon>Mollisiaceae</taxon>
        <taxon>Mollisia</taxon>
    </lineage>
</organism>
<evidence type="ECO:0000256" key="2">
    <source>
        <dbReference type="ARBA" id="ARBA00022553"/>
    </source>
</evidence>
<proteinExistence type="predicted"/>
<evidence type="ECO:0000259" key="4">
    <source>
        <dbReference type="Pfam" id="PF07993"/>
    </source>
</evidence>
<evidence type="ECO:0000256" key="1">
    <source>
        <dbReference type="ARBA" id="ARBA00022450"/>
    </source>
</evidence>